<protein>
    <recommendedName>
        <fullName evidence="2">Uridine phosphorylase</fullName>
        <ecNumber evidence="1">2.4.2.3</ecNumber>
    </recommendedName>
</protein>
<evidence type="ECO:0000256" key="3">
    <source>
        <dbReference type="ARBA" id="ARBA00048447"/>
    </source>
</evidence>
<dbReference type="AlphaFoldDB" id="M7NSJ4"/>
<organism evidence="5 6">
    <name type="scientific">Cesiribacter andamanensis AMV16</name>
    <dbReference type="NCBI Taxonomy" id="1279009"/>
    <lineage>
        <taxon>Bacteria</taxon>
        <taxon>Pseudomonadati</taxon>
        <taxon>Bacteroidota</taxon>
        <taxon>Cytophagia</taxon>
        <taxon>Cytophagales</taxon>
        <taxon>Cesiribacteraceae</taxon>
        <taxon>Cesiribacter</taxon>
    </lineage>
</organism>
<dbReference type="EC" id="2.4.2.3" evidence="1"/>
<evidence type="ECO:0000313" key="5">
    <source>
        <dbReference type="EMBL" id="EMR01454.1"/>
    </source>
</evidence>
<dbReference type="CDD" id="cd00436">
    <property type="entry name" value="UP_TbUP-like"/>
    <property type="match status" value="1"/>
</dbReference>
<gene>
    <name evidence="5" type="primary">udp</name>
    <name evidence="5" type="ORF">ADICEAN_03410</name>
</gene>
<comment type="caution">
    <text evidence="5">The sequence shown here is derived from an EMBL/GenBank/DDBJ whole genome shotgun (WGS) entry which is preliminary data.</text>
</comment>
<dbReference type="Proteomes" id="UP000011910">
    <property type="component" value="Unassembled WGS sequence"/>
</dbReference>
<reference evidence="5 6" key="1">
    <citation type="journal article" date="2013" name="Genome Announc.">
        <title>Draft Genome Sequence of Cesiribacter andamanensis Strain AMV16T, Isolated from a Soil Sample from a Mud Volcano in the Andaman Islands, India.</title>
        <authorList>
            <person name="Shivaji S."/>
            <person name="Ara S."/>
            <person name="Begum Z."/>
            <person name="Srinivas T.N."/>
            <person name="Singh A."/>
            <person name="Kumar Pinnaka A."/>
        </authorList>
    </citation>
    <scope>NUCLEOTIDE SEQUENCE [LARGE SCALE GENOMIC DNA]</scope>
    <source>
        <strain evidence="5 6">AMV16</strain>
    </source>
</reference>
<dbReference type="PANTHER" id="PTHR43691">
    <property type="entry name" value="URIDINE PHOSPHORYLASE"/>
    <property type="match status" value="1"/>
</dbReference>
<dbReference type="eggNOG" id="COG2820">
    <property type="taxonomic scope" value="Bacteria"/>
</dbReference>
<dbReference type="GO" id="GO:0006152">
    <property type="term" value="P:purine nucleoside catabolic process"/>
    <property type="evidence" value="ECO:0007669"/>
    <property type="project" value="TreeGrafter"/>
</dbReference>
<dbReference type="GO" id="GO:0004850">
    <property type="term" value="F:uridine phosphorylase activity"/>
    <property type="evidence" value="ECO:0007669"/>
    <property type="project" value="UniProtKB-EC"/>
</dbReference>
<evidence type="ECO:0000256" key="1">
    <source>
        <dbReference type="ARBA" id="ARBA00011888"/>
    </source>
</evidence>
<dbReference type="STRING" id="1279009.ADICEAN_03410"/>
<dbReference type="RefSeq" id="WP_009196793.1">
    <property type="nucleotide sequence ID" value="NZ_AODQ01000114.1"/>
</dbReference>
<keyword evidence="5" id="KW-0808">Transferase</keyword>
<evidence type="ECO:0000313" key="6">
    <source>
        <dbReference type="Proteomes" id="UP000011910"/>
    </source>
</evidence>
<evidence type="ECO:0000259" key="4">
    <source>
        <dbReference type="Pfam" id="PF01048"/>
    </source>
</evidence>
<name>M7NSJ4_9BACT</name>
<keyword evidence="6" id="KW-1185">Reference proteome</keyword>
<dbReference type="SUPFAM" id="SSF53167">
    <property type="entry name" value="Purine and uridine phosphorylases"/>
    <property type="match status" value="1"/>
</dbReference>
<dbReference type="Pfam" id="PF01048">
    <property type="entry name" value="PNP_UDP_1"/>
    <property type="match status" value="1"/>
</dbReference>
<evidence type="ECO:0000256" key="2">
    <source>
        <dbReference type="ARBA" id="ARBA00021980"/>
    </source>
</evidence>
<dbReference type="EMBL" id="AODQ01000114">
    <property type="protein sequence ID" value="EMR01454.1"/>
    <property type="molecule type" value="Genomic_DNA"/>
</dbReference>
<dbReference type="Gene3D" id="3.40.50.1580">
    <property type="entry name" value="Nucleoside phosphorylase domain"/>
    <property type="match status" value="1"/>
</dbReference>
<accession>M7NSJ4</accession>
<dbReference type="InterPro" id="IPR000845">
    <property type="entry name" value="Nucleoside_phosphorylase_d"/>
</dbReference>
<feature type="domain" description="Nucleoside phosphorylase" evidence="4">
    <location>
        <begin position="31"/>
        <end position="261"/>
    </location>
</feature>
<dbReference type="PANTHER" id="PTHR43691:SF11">
    <property type="entry name" value="FI09636P-RELATED"/>
    <property type="match status" value="1"/>
</dbReference>
<comment type="catalytic activity">
    <reaction evidence="3">
        <text>uridine + phosphate = alpha-D-ribose 1-phosphate + uracil</text>
        <dbReference type="Rhea" id="RHEA:24388"/>
        <dbReference type="ChEBI" id="CHEBI:16704"/>
        <dbReference type="ChEBI" id="CHEBI:17568"/>
        <dbReference type="ChEBI" id="CHEBI:43474"/>
        <dbReference type="ChEBI" id="CHEBI:57720"/>
        <dbReference type="EC" id="2.4.2.3"/>
    </reaction>
</comment>
<dbReference type="GO" id="GO:0005829">
    <property type="term" value="C:cytosol"/>
    <property type="evidence" value="ECO:0007669"/>
    <property type="project" value="TreeGrafter"/>
</dbReference>
<sequence length="286" mass="32265">MNRIPSSELVLNPDNSLYHLNLHPENIADTILTVGDPERVPRISKYFDRIELKVSKREYVTHTGYYGGKRLTVMSTGMGTDNIEVLMMELDALVNVDLVNRVAKPEQRSLNIIRVGTSGSLQPDIKVGDFLVSDYAVGLDALMFFYNLPNSPEEQQVAALLQEAAELPFTPYVVRGSQRLLEQVGHDMVRGNTLTSPGFYAPQGRRVRASLRLPRLIENLNQFRFLGDRRLTNFEMETAGYYAMGRILGHEVLSVNCILANRIENIFASNPDELVEKMIPIVLDRV</sequence>
<dbReference type="InterPro" id="IPR035994">
    <property type="entry name" value="Nucleoside_phosphorylase_sf"/>
</dbReference>
<keyword evidence="5" id="KW-0328">Glycosyltransferase</keyword>
<proteinExistence type="predicted"/>
<dbReference type="GO" id="GO:0004731">
    <property type="term" value="F:purine-nucleoside phosphorylase activity"/>
    <property type="evidence" value="ECO:0007669"/>
    <property type="project" value="TreeGrafter"/>
</dbReference>
<dbReference type="PATRIC" id="fig|1279009.4.peg.3452"/>
<dbReference type="OrthoDB" id="9772602at2"/>